<feature type="non-terminal residue" evidence="1">
    <location>
        <position position="1"/>
    </location>
</feature>
<organism evidence="1 2">
    <name type="scientific">Ilex paraguariensis</name>
    <name type="common">yerba mate</name>
    <dbReference type="NCBI Taxonomy" id="185542"/>
    <lineage>
        <taxon>Eukaryota</taxon>
        <taxon>Viridiplantae</taxon>
        <taxon>Streptophyta</taxon>
        <taxon>Embryophyta</taxon>
        <taxon>Tracheophyta</taxon>
        <taxon>Spermatophyta</taxon>
        <taxon>Magnoliopsida</taxon>
        <taxon>eudicotyledons</taxon>
        <taxon>Gunneridae</taxon>
        <taxon>Pentapetalae</taxon>
        <taxon>asterids</taxon>
        <taxon>campanulids</taxon>
        <taxon>Aquifoliales</taxon>
        <taxon>Aquifoliaceae</taxon>
        <taxon>Ilex</taxon>
    </lineage>
</organism>
<accession>A0ABC8T2J4</accession>
<sequence length="64" mass="6765">CNGLHFPRDPFFLDDSSGISYSLCGGIFGPVGVSSSPSLIEVVGALEATALFLRESFPSRSVEK</sequence>
<gene>
    <name evidence="1" type="ORF">ILEXP_LOCUS30500</name>
</gene>
<dbReference type="AlphaFoldDB" id="A0ABC8T2J4"/>
<proteinExistence type="predicted"/>
<feature type="non-terminal residue" evidence="1">
    <location>
        <position position="64"/>
    </location>
</feature>
<dbReference type="EMBL" id="CAUOFW020003724">
    <property type="protein sequence ID" value="CAK9161679.1"/>
    <property type="molecule type" value="Genomic_DNA"/>
</dbReference>
<protein>
    <submittedName>
        <fullName evidence="1">Uncharacterized protein</fullName>
    </submittedName>
</protein>
<evidence type="ECO:0000313" key="1">
    <source>
        <dbReference type="EMBL" id="CAK9161679.1"/>
    </source>
</evidence>
<reference evidence="1 2" key="1">
    <citation type="submission" date="2024-02" db="EMBL/GenBank/DDBJ databases">
        <authorList>
            <person name="Vignale AGUSTIN F."/>
            <person name="Sosa J E."/>
            <person name="Modenutti C."/>
        </authorList>
    </citation>
    <scope>NUCLEOTIDE SEQUENCE [LARGE SCALE GENOMIC DNA]</scope>
</reference>
<evidence type="ECO:0000313" key="2">
    <source>
        <dbReference type="Proteomes" id="UP001642360"/>
    </source>
</evidence>
<name>A0ABC8T2J4_9AQUA</name>
<comment type="caution">
    <text evidence="1">The sequence shown here is derived from an EMBL/GenBank/DDBJ whole genome shotgun (WGS) entry which is preliminary data.</text>
</comment>
<keyword evidence="2" id="KW-1185">Reference proteome</keyword>
<dbReference type="Proteomes" id="UP001642360">
    <property type="component" value="Unassembled WGS sequence"/>
</dbReference>